<dbReference type="FunFam" id="3.90.70.10:FF:000136">
    <property type="entry name" value="Ubiquitin C-terminal hydrolase, putative"/>
    <property type="match status" value="1"/>
</dbReference>
<evidence type="ECO:0000313" key="4">
    <source>
        <dbReference type="Proteomes" id="UP000672032"/>
    </source>
</evidence>
<evidence type="ECO:0000313" key="3">
    <source>
        <dbReference type="EMBL" id="QSZ30008.1"/>
    </source>
</evidence>
<feature type="compositionally biased region" description="Polar residues" evidence="1">
    <location>
        <begin position="80"/>
        <end position="107"/>
    </location>
</feature>
<evidence type="ECO:0000259" key="2">
    <source>
        <dbReference type="PROSITE" id="PS50235"/>
    </source>
</evidence>
<dbReference type="GO" id="GO:0016579">
    <property type="term" value="P:protein deubiquitination"/>
    <property type="evidence" value="ECO:0007669"/>
    <property type="project" value="InterPro"/>
</dbReference>
<keyword evidence="4" id="KW-1185">Reference proteome</keyword>
<dbReference type="InterPro" id="IPR050164">
    <property type="entry name" value="Peptidase_C19"/>
</dbReference>
<name>A0A8A3P7J7_9HELO</name>
<dbReference type="OrthoDB" id="420187at2759"/>
<dbReference type="GO" id="GO:0004843">
    <property type="term" value="F:cysteine-type deubiquitinase activity"/>
    <property type="evidence" value="ECO:0007669"/>
    <property type="project" value="InterPro"/>
</dbReference>
<gene>
    <name evidence="3" type="ORF">DSL72_004526</name>
</gene>
<feature type="domain" description="USP" evidence="2">
    <location>
        <begin position="1581"/>
        <end position="1906"/>
    </location>
</feature>
<dbReference type="Proteomes" id="UP000672032">
    <property type="component" value="Chromosome 1"/>
</dbReference>
<evidence type="ECO:0000256" key="1">
    <source>
        <dbReference type="SAM" id="MobiDB-lite"/>
    </source>
</evidence>
<dbReference type="Gene3D" id="3.90.70.10">
    <property type="entry name" value="Cysteine proteinases"/>
    <property type="match status" value="1"/>
</dbReference>
<sequence length="2488" mass="282420">MDQDQAEPSPERPVSSEPCSTHPVPFDDSDQHSARKRQKTSRSDSGSRSRSVDTTKASEIPLDPMSSEVNETDVLHDSILPSTPTRPTTAHSQVEPTSSRVTINLRTPQPPSNSALSNSNSPITPSKMTNAVEDGGARISIESESDILSTVPASVIGTPSSSSAMEGSPEVELVHISSDDPERSPSMAIIDEEEVFPDPLYNFPTQNRGENVIHALKRVAHILQYDPIETEDVFIELRDWIDKFLRFCHTDSRLHGAFTRHRDFWFAFPDMIWALNYRTRYFGQFMQRTNRRSKSLTQFLYQYARLSGRFLAMDVKTLSFDTDQLPELASPRFLPTFSHLQKFDADLNHIGKNLQTYYNWRWEEDTSEFQTYFEGGGASIFILTKYVEGQLKFVSSYPRIFDNLTEPSRLVEKFNTSAVLARRHPLHTEDAIRKLASGYEYFNIMNFGLESIIEKNVTFLTPDAATTHLNSLALILFHSLWLNPQVGKDRIELQRKTCPGIEDSQQLAKIISLEWKFSVLKKLITSAQMQLRVVGVTTMCQDLLALHSAHRSKEALPNGGVILLHFAKLILQHKLIDYIVGIGSHPEIINESSNIVGFLVVTKTYEDEQTDTIWQTVMTSQDPRVVEAILRMVKKVLNLYEYSSCLYICQKVSTLPIQAFTFAMRDFCENLFREIATKSGRRELDAPPYDICVRLIRESSITSDGCPNGYPDIQNFAANHLRELLVNGPCQEARRDIYLDCIKDISNKTSTAPGSICVINALLNQSLMPDLETLATKHGLTRLMVDELELNISGNRSLAYDSPANLARREILQQIISTEPDTINSELGKRLWNLLVGSRSNDTADRLAGWDILNDAFQEQGFGNRYLSICFQNYLPKLEPIYFLEGTLRFVRSGLYSLLDEKKRELADNKNVKLDLSFDFLAMEQLWRIIESAPQVLVYEKAIEDLVDVYVGSFIQELPRIRARELHLSFITRCFDKLADAASKLKASGNDGIVGDDEDMVMMISDSQIQEQELLFTRSLATLQAFLAAYSSSVHFITPKLRSITTTSSNDVRGPTLKIMYQAFDENTSSIRELTIGAQDTAATLVARLQNETEFTSCRVFYCGKEFKHDEAELCKSVEDLNLTGLVLVKRRDDTDPPLPTSNDPLQMEITKKFDQIWSYLGMQENLAEKIYSFLIQFPVYDRIMEDLGNSAVPYTEIFPLGQPFKALYSLYGLKQYISSQTSKGSVDGSVFDRAMTLLIAAISDSEFIESSTPQAIRQTLAMHFVSSLASLLKDPSLPSSSTVGIDDKLLRRLLDLLNAAKLVTTTETSVHLIWTSVEALLEVATQNSTLWATFIGHLNGSNLLQDLLLDDPRPFVRKSILKHVTSKFTFNPNSARVSTSEVAITLWPIIVKLIPVGVERPEQCEEMFLLALTIFKRLLETPTDLNLNTFIKEWGNLLLNHKNYEDVGLPETVDMITQGLINLLHHAAITMKQTNRPLSCGNLAVELFNRHLFPTLSNEENTGSDGLIAQKIPLINSRTRNTMGETIFALVKDDMPQYKEIFLLLSNLTPYNYELDNPYSFEMWQTFERSKYIRSSTGYVGLKNLSNTCYLNSLTTQLFMNVSFREFIFDSHIADPGSQKLLLETQRLFSFMQNSMRRFVDPTNFAASIPTFEEQEIDVNVQMDVDEFYNLLFDRFERENLTDDDKRKVRSFYGGKLVQQIKSKECPHISGRLEDFSAIQCDIKGKKSLEESLQAYVEGEAMEGDNKYKCETCNRHVDAVKRACLKDVPDNLIFHLKRFDFNLRTLTRNKINDYFTFPSSIDMRPYKVEYLMNESGEIEEDIFELVGVLVHSGTAESGHYYSFIRERPQVDGKGGWVEFNDDLVTSWDPTFMEAACYGGVEHPTFDNPIQFDKNYSAYMLFYQRSTTLTIAKEEVVKNKNANPWKAAIDIGMENNPLKATINKRQANHITLENEQVLRKYCLYDPAHVLFARNIFENLSHLNNGKCSVSHELEKQAIWVAMCHLDQIVARSKDAPDIGTFVTALRMQFQQCGECSQDFLDYVCKCTESFRFLLMRCPEAMVRSEVSAAILEALVSVKNGVQYAYGFGGDGNIIPEDSHLLEDVVSSLIRLYENFHNSLRAWPDYFGLLTNIANLGDHETAVLLDSGFLSKTLDIICADAVDANNSQLQRMLQLIAKRSTSARPVSYDSVIDLLSRLISACDPEAPEPDPSESRLQLSLDGNKLPFTWEERRRMNLHWTRTHANILTEKLLAINQNQQATKSIISTLLHFQNDINHLDRYIYVAITHGIRRNNPLPWGPFLRAAILYCEHSENPQAIHDMATHVAKASSNIDNNDGSEYLRFFKDLVNLQSNSCGISRKEIMKIALFTVSHWAPAILTHYESSVRSDTEDFLGDFIFNYGAEVDDTAPANEIDLALYRIKMAQRLGHVCLDYLDEIYVVQRVQAVRPAMVNIEHVGSLCLQYFEAGKAADEYKMRMDSKFISASLTIE</sequence>
<dbReference type="CDD" id="cd02659">
    <property type="entry name" value="peptidase_C19C"/>
    <property type="match status" value="1"/>
</dbReference>
<dbReference type="PROSITE" id="PS50235">
    <property type="entry name" value="USP_3"/>
    <property type="match status" value="1"/>
</dbReference>
<accession>A0A8A3P7J7</accession>
<dbReference type="PANTHER" id="PTHR24006">
    <property type="entry name" value="UBIQUITIN CARBOXYL-TERMINAL HYDROLASE"/>
    <property type="match status" value="1"/>
</dbReference>
<dbReference type="InterPro" id="IPR028889">
    <property type="entry name" value="USP"/>
</dbReference>
<feature type="compositionally biased region" description="Basic and acidic residues" evidence="1">
    <location>
        <begin position="41"/>
        <end position="53"/>
    </location>
</feature>
<dbReference type="Pfam" id="PF00443">
    <property type="entry name" value="UCH"/>
    <property type="match status" value="1"/>
</dbReference>
<protein>
    <recommendedName>
        <fullName evidence="2">USP domain-containing protein</fullName>
    </recommendedName>
</protein>
<dbReference type="PANTHER" id="PTHR24006:SF827">
    <property type="entry name" value="UBIQUITIN CARBOXYL-TERMINAL HYDROLASE 34"/>
    <property type="match status" value="1"/>
</dbReference>
<dbReference type="InterPro" id="IPR018200">
    <property type="entry name" value="USP_CS"/>
</dbReference>
<proteinExistence type="predicted"/>
<reference evidence="3" key="1">
    <citation type="submission" date="2020-10" db="EMBL/GenBank/DDBJ databases">
        <title>Genome Sequence of Monilinia vaccinii-corymbosi Sheds Light on Mummy Berry Disease Infection of Blueberry and Mating Type.</title>
        <authorList>
            <person name="Yow A.G."/>
            <person name="Zhang Y."/>
            <person name="Bansal K."/>
            <person name="Eacker S.M."/>
            <person name="Sullivan S."/>
            <person name="Liachko I."/>
            <person name="Cubeta M.A."/>
            <person name="Rollins J.A."/>
            <person name="Ashrafi H."/>
        </authorList>
    </citation>
    <scope>NUCLEOTIDE SEQUENCE</scope>
    <source>
        <strain evidence="3">RL-1</strain>
    </source>
</reference>
<dbReference type="GO" id="GO:0005829">
    <property type="term" value="C:cytosol"/>
    <property type="evidence" value="ECO:0007669"/>
    <property type="project" value="TreeGrafter"/>
</dbReference>
<dbReference type="InterPro" id="IPR021905">
    <property type="entry name" value="DUF3517"/>
</dbReference>
<dbReference type="SUPFAM" id="SSF54001">
    <property type="entry name" value="Cysteine proteinases"/>
    <property type="match status" value="1"/>
</dbReference>
<organism evidence="3 4">
    <name type="scientific">Monilinia vaccinii-corymbosi</name>
    <dbReference type="NCBI Taxonomy" id="61207"/>
    <lineage>
        <taxon>Eukaryota</taxon>
        <taxon>Fungi</taxon>
        <taxon>Dikarya</taxon>
        <taxon>Ascomycota</taxon>
        <taxon>Pezizomycotina</taxon>
        <taxon>Leotiomycetes</taxon>
        <taxon>Helotiales</taxon>
        <taxon>Sclerotiniaceae</taxon>
        <taxon>Monilinia</taxon>
    </lineage>
</organism>
<dbReference type="InterPro" id="IPR001394">
    <property type="entry name" value="Peptidase_C19_UCH"/>
</dbReference>
<dbReference type="InterPro" id="IPR038765">
    <property type="entry name" value="Papain-like_cys_pep_sf"/>
</dbReference>
<dbReference type="Pfam" id="PF12030">
    <property type="entry name" value="DUF3517"/>
    <property type="match status" value="1"/>
</dbReference>
<dbReference type="EMBL" id="CP063405">
    <property type="protein sequence ID" value="QSZ30008.1"/>
    <property type="molecule type" value="Genomic_DNA"/>
</dbReference>
<dbReference type="GO" id="GO:0005634">
    <property type="term" value="C:nucleus"/>
    <property type="evidence" value="ECO:0007669"/>
    <property type="project" value="TreeGrafter"/>
</dbReference>
<feature type="compositionally biased region" description="Low complexity" evidence="1">
    <location>
        <begin position="112"/>
        <end position="122"/>
    </location>
</feature>
<feature type="region of interest" description="Disordered" evidence="1">
    <location>
        <begin position="1"/>
        <end position="130"/>
    </location>
</feature>
<dbReference type="PROSITE" id="PS00973">
    <property type="entry name" value="USP_2"/>
    <property type="match status" value="1"/>
</dbReference>